<dbReference type="EMBL" id="JBHSJB010000021">
    <property type="protein sequence ID" value="MFC5056467.1"/>
    <property type="molecule type" value="Genomic_DNA"/>
</dbReference>
<evidence type="ECO:0000256" key="1">
    <source>
        <dbReference type="SAM" id="MobiDB-lite"/>
    </source>
</evidence>
<dbReference type="Proteomes" id="UP001595833">
    <property type="component" value="Unassembled WGS sequence"/>
</dbReference>
<reference evidence="3" key="1">
    <citation type="journal article" date="2019" name="Int. J. Syst. Evol. Microbiol.">
        <title>The Global Catalogue of Microorganisms (GCM) 10K type strain sequencing project: providing services to taxonomists for standard genome sequencing and annotation.</title>
        <authorList>
            <consortium name="The Broad Institute Genomics Platform"/>
            <consortium name="The Broad Institute Genome Sequencing Center for Infectious Disease"/>
            <person name="Wu L."/>
            <person name="Ma J."/>
        </authorList>
    </citation>
    <scope>NUCLEOTIDE SEQUENCE [LARGE SCALE GENOMIC DNA]</scope>
    <source>
        <strain evidence="3">KCTC 12848</strain>
    </source>
</reference>
<keyword evidence="3" id="KW-1185">Reference proteome</keyword>
<protein>
    <submittedName>
        <fullName evidence="2">Uncharacterized protein</fullName>
    </submittedName>
</protein>
<proteinExistence type="predicted"/>
<dbReference type="RefSeq" id="WP_344043664.1">
    <property type="nucleotide sequence ID" value="NZ_BAAAKE010000049.1"/>
</dbReference>
<sequence length="52" mass="5435">MERNPVVPVRSPSTTAAGEAGHPGGVEGRPPGWPRHQQVSSDSFMPVAADAR</sequence>
<organism evidence="2 3">
    <name type="scientific">Saccharothrix xinjiangensis</name>
    <dbReference type="NCBI Taxonomy" id="204798"/>
    <lineage>
        <taxon>Bacteria</taxon>
        <taxon>Bacillati</taxon>
        <taxon>Actinomycetota</taxon>
        <taxon>Actinomycetes</taxon>
        <taxon>Pseudonocardiales</taxon>
        <taxon>Pseudonocardiaceae</taxon>
        <taxon>Saccharothrix</taxon>
    </lineage>
</organism>
<name>A0ABV9Y413_9PSEU</name>
<accession>A0ABV9Y413</accession>
<evidence type="ECO:0000313" key="2">
    <source>
        <dbReference type="EMBL" id="MFC5056467.1"/>
    </source>
</evidence>
<comment type="caution">
    <text evidence="2">The sequence shown here is derived from an EMBL/GenBank/DDBJ whole genome shotgun (WGS) entry which is preliminary data.</text>
</comment>
<feature type="region of interest" description="Disordered" evidence="1">
    <location>
        <begin position="1"/>
        <end position="52"/>
    </location>
</feature>
<gene>
    <name evidence="2" type="ORF">ACFPFM_22240</name>
</gene>
<evidence type="ECO:0000313" key="3">
    <source>
        <dbReference type="Proteomes" id="UP001595833"/>
    </source>
</evidence>